<accession>A0A0G0LJY6</accession>
<reference evidence="2 3" key="1">
    <citation type="journal article" date="2015" name="Nature">
        <title>rRNA introns, odd ribosomes, and small enigmatic genomes across a large radiation of phyla.</title>
        <authorList>
            <person name="Brown C.T."/>
            <person name="Hug L.A."/>
            <person name="Thomas B.C."/>
            <person name="Sharon I."/>
            <person name="Castelle C.J."/>
            <person name="Singh A."/>
            <person name="Wilkins M.J."/>
            <person name="Williams K.H."/>
            <person name="Banfield J.F."/>
        </authorList>
    </citation>
    <scope>NUCLEOTIDE SEQUENCE [LARGE SCALE GENOMIC DNA]</scope>
</reference>
<dbReference type="SMART" id="SM00382">
    <property type="entry name" value="AAA"/>
    <property type="match status" value="1"/>
</dbReference>
<dbReference type="Pfam" id="PF13635">
    <property type="entry name" value="DUF4143"/>
    <property type="match status" value="1"/>
</dbReference>
<evidence type="ECO:0000259" key="1">
    <source>
        <dbReference type="SMART" id="SM00382"/>
    </source>
</evidence>
<gene>
    <name evidence="2" type="ORF">UT11_C0037G0004</name>
</gene>
<evidence type="ECO:0000313" key="2">
    <source>
        <dbReference type="EMBL" id="KKQ88265.1"/>
    </source>
</evidence>
<dbReference type="PATRIC" id="fig|1618334.3.peg.558"/>
<dbReference type="InterPro" id="IPR027417">
    <property type="entry name" value="P-loop_NTPase"/>
</dbReference>
<feature type="domain" description="AAA+ ATPase" evidence="1">
    <location>
        <begin position="16"/>
        <end position="139"/>
    </location>
</feature>
<proteinExistence type="predicted"/>
<protein>
    <recommendedName>
        <fullName evidence="1">AAA+ ATPase domain-containing protein</fullName>
    </recommendedName>
</protein>
<dbReference type="SUPFAM" id="SSF52540">
    <property type="entry name" value="P-loop containing nucleoside triphosphate hydrolases"/>
    <property type="match status" value="1"/>
</dbReference>
<organism evidence="2 3">
    <name type="scientific">Berkelbacteria bacterium GW2011_GWA2_38_9</name>
    <dbReference type="NCBI Taxonomy" id="1618334"/>
    <lineage>
        <taxon>Bacteria</taxon>
        <taxon>Candidatus Berkelbacteria</taxon>
    </lineage>
</organism>
<dbReference type="Pfam" id="PF13173">
    <property type="entry name" value="AAA_14"/>
    <property type="match status" value="1"/>
</dbReference>
<name>A0A0G0LJY6_9BACT</name>
<dbReference type="PANTHER" id="PTHR43566:SF1">
    <property type="entry name" value="AAA+ ATPASE DOMAIN-CONTAINING PROTEIN"/>
    <property type="match status" value="1"/>
</dbReference>
<dbReference type="InterPro" id="IPR003593">
    <property type="entry name" value="AAA+_ATPase"/>
</dbReference>
<dbReference type="EMBL" id="LBVO01000037">
    <property type="protein sequence ID" value="KKQ88265.1"/>
    <property type="molecule type" value="Genomic_DNA"/>
</dbReference>
<dbReference type="Proteomes" id="UP000033934">
    <property type="component" value="Unassembled WGS sequence"/>
</dbReference>
<evidence type="ECO:0000313" key="3">
    <source>
        <dbReference type="Proteomes" id="UP000033934"/>
    </source>
</evidence>
<comment type="caution">
    <text evidence="2">The sequence shown here is derived from an EMBL/GenBank/DDBJ whole genome shotgun (WGS) entry which is preliminary data.</text>
</comment>
<dbReference type="InterPro" id="IPR041682">
    <property type="entry name" value="AAA_14"/>
</dbReference>
<dbReference type="Gene3D" id="3.40.50.300">
    <property type="entry name" value="P-loop containing nucleotide triphosphate hydrolases"/>
    <property type="match status" value="1"/>
</dbReference>
<dbReference type="PANTHER" id="PTHR43566">
    <property type="entry name" value="CONSERVED PROTEIN"/>
    <property type="match status" value="1"/>
</dbReference>
<dbReference type="AlphaFoldDB" id="A0A0G0LJY6"/>
<sequence length="376" mass="44206">MITRSLETQVFESLKPGQVVGLFGPRRVGKTVLMEKIIQSLGDQKILSVAGDNLSAAENLSSQRLDVLEKFLLDSEYLFIDEAQKIPNIGINLKLIVDHIKNIKVFVTGSSSFDLRRQVGEPLVGRNRFFHLYPIAQLELKQSENWLQTHTNLETRLIFGSYPQVIEASTNNEKQKILESIRDGYLLKDILELDNLKDSLFIFNLLRAIAFQIGNDISYSELASNLNVNKKTVMRYLELLEKIYIIFPLYPFSRNLRKEYFKTPRYYFWDNGIRNAIISNFNSLNSRDDVGRLWENYCQIERLKKVNYTNLSSNRYFWRTYDKKEIDLIEERGGKLYGYEMKWKKDNAKVPKEFLETYKNSEYQIINRENYLDFIT</sequence>
<dbReference type="InterPro" id="IPR025420">
    <property type="entry name" value="DUF4143"/>
</dbReference>